<evidence type="ECO:0000256" key="5">
    <source>
        <dbReference type="ARBA" id="ARBA00023136"/>
    </source>
</evidence>
<dbReference type="InterPro" id="IPR006876">
    <property type="entry name" value="LMBR1-like_membr_prot"/>
</dbReference>
<feature type="transmembrane region" description="Helical" evidence="6">
    <location>
        <begin position="39"/>
        <end position="57"/>
    </location>
</feature>
<feature type="transmembrane region" description="Helical" evidence="6">
    <location>
        <begin position="401"/>
        <end position="423"/>
    </location>
</feature>
<keyword evidence="8" id="KW-1185">Reference proteome</keyword>
<feature type="transmembrane region" description="Helical" evidence="6">
    <location>
        <begin position="113"/>
        <end position="138"/>
    </location>
</feature>
<gene>
    <name evidence="7" type="ORF">SteCoe_27114</name>
</gene>
<evidence type="ECO:0000313" key="7">
    <source>
        <dbReference type="EMBL" id="OMJ74061.1"/>
    </source>
</evidence>
<feature type="transmembrane region" description="Helical" evidence="6">
    <location>
        <begin position="6"/>
        <end position="27"/>
    </location>
</feature>
<feature type="transmembrane region" description="Helical" evidence="6">
    <location>
        <begin position="77"/>
        <end position="101"/>
    </location>
</feature>
<dbReference type="OrthoDB" id="73273at2759"/>
<evidence type="ECO:0008006" key="9">
    <source>
        <dbReference type="Google" id="ProtNLM"/>
    </source>
</evidence>
<proteinExistence type="inferred from homology"/>
<comment type="subcellular location">
    <subcellularLocation>
        <location evidence="1">Membrane</location>
        <topology evidence="1">Multi-pass membrane protein</topology>
    </subcellularLocation>
</comment>
<dbReference type="PRINTS" id="PR01692">
    <property type="entry name" value="LIPOCALINIMR"/>
</dbReference>
<evidence type="ECO:0000256" key="1">
    <source>
        <dbReference type="ARBA" id="ARBA00004141"/>
    </source>
</evidence>
<organism evidence="7 8">
    <name type="scientific">Stentor coeruleus</name>
    <dbReference type="NCBI Taxonomy" id="5963"/>
    <lineage>
        <taxon>Eukaryota</taxon>
        <taxon>Sar</taxon>
        <taxon>Alveolata</taxon>
        <taxon>Ciliophora</taxon>
        <taxon>Postciliodesmatophora</taxon>
        <taxon>Heterotrichea</taxon>
        <taxon>Heterotrichida</taxon>
        <taxon>Stentoridae</taxon>
        <taxon>Stentor</taxon>
    </lineage>
</organism>
<feature type="transmembrane region" description="Helical" evidence="6">
    <location>
        <begin position="178"/>
        <end position="208"/>
    </location>
</feature>
<accession>A0A1R2BB86</accession>
<sequence length="499" mass="57788">MDIFLIVITCVVALLLFLSTFYGLIYFLDPAEKGFADSWFLKLIVMCAIMLAWAQVLSLPLDVANSHGGVGSLNIDILWQILYLAIFCFVTVILPTSMFFFESDDEEPVCDRIWYTVKHMIFVVIVEGLVLGLMYGLIARTSIPVKTYTCDWAYMDQTNTENCIEKTEDLVIPVTFPIYVMALMSFVGWFLLSWFGGIGLGAIPLDFINKYRLRPQRLTRVELEAKERLLRERASNLIEIANQIKVSKREITTEESWFGRRKLKNTLRRDVNRLQAETLLLEQDYEIYLNEKDESKKSPLWYPFYLFMGILSLGVSLLWLIQILVYILIRTEGVPSFPFLNDVLTGLETPGTSFLSTIIYCILTMYLMLAVIKGNVKFGLRFFCCCKAHPIKKDNTPMNSMIFNCMMVLLTSVAVTLFCTNSLSQYTRLTAINNMFGVQIRHLEFFKYFYENNVFEYALFIWGILTALYLSCKNRDKPAGFTKFDMEFEKEKLNYMNKN</sequence>
<evidence type="ECO:0000256" key="6">
    <source>
        <dbReference type="SAM" id="Phobius"/>
    </source>
</evidence>
<name>A0A1R2BB86_9CILI</name>
<feature type="transmembrane region" description="Helical" evidence="6">
    <location>
        <begin position="349"/>
        <end position="372"/>
    </location>
</feature>
<evidence type="ECO:0000256" key="2">
    <source>
        <dbReference type="ARBA" id="ARBA00010487"/>
    </source>
</evidence>
<dbReference type="PANTHER" id="PTHR31652">
    <property type="entry name" value="LIMR FAMILY PROTEIN DDB_G0283707-RELATED"/>
    <property type="match status" value="1"/>
</dbReference>
<protein>
    <recommendedName>
        <fullName evidence="9">LMBR1-like conserved region-containing protein</fullName>
    </recommendedName>
</protein>
<comment type="similarity">
    <text evidence="2">Belongs to the LIMR family.</text>
</comment>
<dbReference type="InterPro" id="IPR008075">
    <property type="entry name" value="LIMR"/>
</dbReference>
<dbReference type="Proteomes" id="UP000187209">
    <property type="component" value="Unassembled WGS sequence"/>
</dbReference>
<dbReference type="GO" id="GO:0016020">
    <property type="term" value="C:membrane"/>
    <property type="evidence" value="ECO:0007669"/>
    <property type="project" value="UniProtKB-SubCell"/>
</dbReference>
<evidence type="ECO:0000256" key="3">
    <source>
        <dbReference type="ARBA" id="ARBA00022692"/>
    </source>
</evidence>
<dbReference type="EMBL" id="MPUH01000777">
    <property type="protein sequence ID" value="OMJ74061.1"/>
    <property type="molecule type" value="Genomic_DNA"/>
</dbReference>
<comment type="caution">
    <text evidence="7">The sequence shown here is derived from an EMBL/GenBank/DDBJ whole genome shotgun (WGS) entry which is preliminary data.</text>
</comment>
<reference evidence="7 8" key="1">
    <citation type="submission" date="2016-11" db="EMBL/GenBank/DDBJ databases">
        <title>The macronuclear genome of Stentor coeruleus: a giant cell with tiny introns.</title>
        <authorList>
            <person name="Slabodnick M."/>
            <person name="Ruby J.G."/>
            <person name="Reiff S.B."/>
            <person name="Swart E.C."/>
            <person name="Gosai S."/>
            <person name="Prabakaran S."/>
            <person name="Witkowska E."/>
            <person name="Larue G.E."/>
            <person name="Fisher S."/>
            <person name="Freeman R.M."/>
            <person name="Gunawardena J."/>
            <person name="Chu W."/>
            <person name="Stover N.A."/>
            <person name="Gregory B.D."/>
            <person name="Nowacki M."/>
            <person name="Derisi J."/>
            <person name="Roy S.W."/>
            <person name="Marshall W.F."/>
            <person name="Sood P."/>
        </authorList>
    </citation>
    <scope>NUCLEOTIDE SEQUENCE [LARGE SCALE GENOMIC DNA]</scope>
    <source>
        <strain evidence="7">WM001</strain>
    </source>
</reference>
<dbReference type="PANTHER" id="PTHR31652:SF0">
    <property type="entry name" value="LIMR FAMILY PROTEIN DDB_G0283707-RELATED"/>
    <property type="match status" value="1"/>
</dbReference>
<keyword evidence="5 6" id="KW-0472">Membrane</keyword>
<keyword evidence="4 6" id="KW-1133">Transmembrane helix</keyword>
<keyword evidence="3 6" id="KW-0812">Transmembrane</keyword>
<feature type="transmembrane region" description="Helical" evidence="6">
    <location>
        <begin position="454"/>
        <end position="472"/>
    </location>
</feature>
<evidence type="ECO:0000256" key="4">
    <source>
        <dbReference type="ARBA" id="ARBA00022989"/>
    </source>
</evidence>
<evidence type="ECO:0000313" key="8">
    <source>
        <dbReference type="Proteomes" id="UP000187209"/>
    </source>
</evidence>
<dbReference type="Pfam" id="PF04791">
    <property type="entry name" value="LMBR1"/>
    <property type="match status" value="1"/>
</dbReference>
<feature type="transmembrane region" description="Helical" evidence="6">
    <location>
        <begin position="304"/>
        <end position="329"/>
    </location>
</feature>
<dbReference type="AlphaFoldDB" id="A0A1R2BB86"/>